<dbReference type="EMBL" id="WSEK01000005">
    <property type="protein sequence ID" value="MVQ51579.1"/>
    <property type="molecule type" value="Genomic_DNA"/>
</dbReference>
<evidence type="ECO:0000313" key="2">
    <source>
        <dbReference type="Proteomes" id="UP000473525"/>
    </source>
</evidence>
<dbReference type="AlphaFoldDB" id="A0A6L6XWK6"/>
<reference evidence="1 2" key="1">
    <citation type="submission" date="2019-12" db="EMBL/GenBank/DDBJ databases">
        <authorList>
            <person name="Huq M.A."/>
        </authorList>
    </citation>
    <scope>NUCLEOTIDE SEQUENCE [LARGE SCALE GENOMIC DNA]</scope>
    <source>
        <strain evidence="1 2">MAH-18</strain>
    </source>
</reference>
<name>A0A6L6XWK6_9ACTN</name>
<protein>
    <submittedName>
        <fullName evidence="1">Uncharacterized protein</fullName>
    </submittedName>
</protein>
<proteinExistence type="predicted"/>
<accession>A0A6L6XWK6</accession>
<keyword evidence="2" id="KW-1185">Reference proteome</keyword>
<comment type="caution">
    <text evidence="1">The sequence shown here is derived from an EMBL/GenBank/DDBJ whole genome shotgun (WGS) entry which is preliminary data.</text>
</comment>
<dbReference type="Proteomes" id="UP000473525">
    <property type="component" value="Unassembled WGS sequence"/>
</dbReference>
<organism evidence="1 2">
    <name type="scientific">Nocardioides agri</name>
    <dbReference type="NCBI Taxonomy" id="2682843"/>
    <lineage>
        <taxon>Bacteria</taxon>
        <taxon>Bacillati</taxon>
        <taxon>Actinomycetota</taxon>
        <taxon>Actinomycetes</taxon>
        <taxon>Propionibacteriales</taxon>
        <taxon>Nocardioidaceae</taxon>
        <taxon>Nocardioides</taxon>
    </lineage>
</organism>
<evidence type="ECO:0000313" key="1">
    <source>
        <dbReference type="EMBL" id="MVQ51579.1"/>
    </source>
</evidence>
<sequence length="81" mass="9132">MADYNVLTHSDMVAAGYSSYRGTSTRPPEHHLVEATMIELTTNQSYEFVSVVPAWGDREPLYIFSSTLVLRDLKDKHRASA</sequence>
<gene>
    <name evidence="1" type="ORF">GON03_20565</name>
</gene>
<dbReference type="RefSeq" id="WP_157346514.1">
    <property type="nucleotide sequence ID" value="NZ_WSEK01000005.1"/>
</dbReference>